<reference evidence="9 10" key="1">
    <citation type="submission" date="2024-03" db="EMBL/GenBank/DDBJ databases">
        <authorList>
            <person name="Martinez-Hernandez J."/>
        </authorList>
    </citation>
    <scope>NUCLEOTIDE SEQUENCE [LARGE SCALE GENOMIC DNA]</scope>
</reference>
<dbReference type="AlphaFoldDB" id="A0AAV1Y116"/>
<name>A0AAV1Y116_LUPLU</name>
<gene>
    <name evidence="9" type="ORF">LLUT_LOCUS27923</name>
</gene>
<evidence type="ECO:0000256" key="4">
    <source>
        <dbReference type="ARBA" id="ARBA00023163"/>
    </source>
</evidence>
<keyword evidence="5" id="KW-0539">Nucleus</keyword>
<feature type="domain" description="AP2/ERF" evidence="8">
    <location>
        <begin position="169"/>
        <end position="227"/>
    </location>
</feature>
<dbReference type="InterPro" id="IPR016177">
    <property type="entry name" value="DNA-bd_dom_sf"/>
</dbReference>
<keyword evidence="4" id="KW-0804">Transcription</keyword>
<accession>A0AAV1Y116</accession>
<keyword evidence="3" id="KW-0238">DNA-binding</keyword>
<evidence type="ECO:0000256" key="3">
    <source>
        <dbReference type="ARBA" id="ARBA00023125"/>
    </source>
</evidence>
<sequence length="323" mass="36116">MDFNYSLYQYQNLHFFPSNHSSNLGEEPISWDDDLLIFLNNSNNNNHNLLFNSSDPLQSLQTKESSSTQSNSSGSQGSLDSHDVSSDYRSYCESNSVHDTLNWWDSEIVNIDTLIPAKGEVVSDATNAQMREIEAPPPPLLTPLSLPSSSSSSSSPSQQILESNKEKRMFRGVRRRPWGKYAAEIRDSTRNGVRVWIGTFDTAEEAALAYDQAAFSTRGSLAVLNFPMEVVRESLKDMSSNFKPNSCLEDGSFTSPVLALKRKHSMRRKSSKSCSNKKTKRVDYKDELETSGSKNVLVLEDLGADYLDQLLSFTTASQIETSF</sequence>
<dbReference type="Gene3D" id="3.30.730.10">
    <property type="entry name" value="AP2/ERF domain"/>
    <property type="match status" value="1"/>
</dbReference>
<dbReference type="InterPro" id="IPR001471">
    <property type="entry name" value="AP2/ERF_dom"/>
</dbReference>
<dbReference type="FunFam" id="3.30.730.10:FF:000001">
    <property type="entry name" value="Ethylene-responsive transcription factor 2"/>
    <property type="match status" value="1"/>
</dbReference>
<dbReference type="PANTHER" id="PTHR31190">
    <property type="entry name" value="DNA-BINDING DOMAIN"/>
    <property type="match status" value="1"/>
</dbReference>
<dbReference type="GO" id="GO:0005634">
    <property type="term" value="C:nucleus"/>
    <property type="evidence" value="ECO:0007669"/>
    <property type="project" value="UniProtKB-SubCell"/>
</dbReference>
<feature type="compositionally biased region" description="Low complexity" evidence="7">
    <location>
        <begin position="142"/>
        <end position="157"/>
    </location>
</feature>
<organism evidence="9 10">
    <name type="scientific">Lupinus luteus</name>
    <name type="common">European yellow lupine</name>
    <dbReference type="NCBI Taxonomy" id="3873"/>
    <lineage>
        <taxon>Eukaryota</taxon>
        <taxon>Viridiplantae</taxon>
        <taxon>Streptophyta</taxon>
        <taxon>Embryophyta</taxon>
        <taxon>Tracheophyta</taxon>
        <taxon>Spermatophyta</taxon>
        <taxon>Magnoliopsida</taxon>
        <taxon>eudicotyledons</taxon>
        <taxon>Gunneridae</taxon>
        <taxon>Pentapetalae</taxon>
        <taxon>rosids</taxon>
        <taxon>fabids</taxon>
        <taxon>Fabales</taxon>
        <taxon>Fabaceae</taxon>
        <taxon>Papilionoideae</taxon>
        <taxon>50 kb inversion clade</taxon>
        <taxon>genistoids sensu lato</taxon>
        <taxon>core genistoids</taxon>
        <taxon>Genisteae</taxon>
        <taxon>Lupinus</taxon>
    </lineage>
</organism>
<protein>
    <recommendedName>
        <fullName evidence="8">AP2/ERF domain-containing protein</fullName>
    </recommendedName>
</protein>
<feature type="region of interest" description="Disordered" evidence="7">
    <location>
        <begin position="134"/>
        <end position="166"/>
    </location>
</feature>
<keyword evidence="10" id="KW-1185">Reference proteome</keyword>
<comment type="similarity">
    <text evidence="6">Belongs to the AP2/ERF transcription factor family. ERF subfamily.</text>
</comment>
<dbReference type="EMBL" id="CAXHTB010000019">
    <property type="protein sequence ID" value="CAL0326863.1"/>
    <property type="molecule type" value="Genomic_DNA"/>
</dbReference>
<keyword evidence="2" id="KW-0805">Transcription regulation</keyword>
<evidence type="ECO:0000256" key="5">
    <source>
        <dbReference type="ARBA" id="ARBA00023242"/>
    </source>
</evidence>
<proteinExistence type="inferred from homology"/>
<evidence type="ECO:0000256" key="7">
    <source>
        <dbReference type="SAM" id="MobiDB-lite"/>
    </source>
</evidence>
<comment type="subcellular location">
    <subcellularLocation>
        <location evidence="1">Nucleus</location>
    </subcellularLocation>
</comment>
<evidence type="ECO:0000313" key="10">
    <source>
        <dbReference type="Proteomes" id="UP001497480"/>
    </source>
</evidence>
<dbReference type="GO" id="GO:0003700">
    <property type="term" value="F:DNA-binding transcription factor activity"/>
    <property type="evidence" value="ECO:0007669"/>
    <property type="project" value="InterPro"/>
</dbReference>
<evidence type="ECO:0000256" key="6">
    <source>
        <dbReference type="ARBA" id="ARBA00024343"/>
    </source>
</evidence>
<dbReference type="Proteomes" id="UP001497480">
    <property type="component" value="Unassembled WGS sequence"/>
</dbReference>
<feature type="compositionally biased region" description="Low complexity" evidence="7">
    <location>
        <begin position="65"/>
        <end position="79"/>
    </location>
</feature>
<evidence type="ECO:0000256" key="1">
    <source>
        <dbReference type="ARBA" id="ARBA00004123"/>
    </source>
</evidence>
<evidence type="ECO:0000259" key="8">
    <source>
        <dbReference type="PROSITE" id="PS51032"/>
    </source>
</evidence>
<dbReference type="PANTHER" id="PTHR31190:SF314">
    <property type="entry name" value="ETHYLENE-RESPONSIVE TRANSCRIPTION FACTOR ERF094"/>
    <property type="match status" value="1"/>
</dbReference>
<dbReference type="GO" id="GO:0003677">
    <property type="term" value="F:DNA binding"/>
    <property type="evidence" value="ECO:0007669"/>
    <property type="project" value="UniProtKB-KW"/>
</dbReference>
<comment type="caution">
    <text evidence="9">The sequence shown here is derived from an EMBL/GenBank/DDBJ whole genome shotgun (WGS) entry which is preliminary data.</text>
</comment>
<feature type="region of interest" description="Disordered" evidence="7">
    <location>
        <begin position="50"/>
        <end position="85"/>
    </location>
</feature>
<evidence type="ECO:0000313" key="9">
    <source>
        <dbReference type="EMBL" id="CAL0326863.1"/>
    </source>
</evidence>
<dbReference type="PRINTS" id="PR00367">
    <property type="entry name" value="ETHRSPELEMNT"/>
</dbReference>
<dbReference type="GO" id="GO:0009873">
    <property type="term" value="P:ethylene-activated signaling pathway"/>
    <property type="evidence" value="ECO:0007669"/>
    <property type="project" value="InterPro"/>
</dbReference>
<dbReference type="InterPro" id="IPR044808">
    <property type="entry name" value="ERF_plant"/>
</dbReference>
<dbReference type="Pfam" id="PF00847">
    <property type="entry name" value="AP2"/>
    <property type="match status" value="1"/>
</dbReference>
<evidence type="ECO:0000256" key="2">
    <source>
        <dbReference type="ARBA" id="ARBA00023015"/>
    </source>
</evidence>
<dbReference type="InterPro" id="IPR036955">
    <property type="entry name" value="AP2/ERF_dom_sf"/>
</dbReference>
<dbReference type="SUPFAM" id="SSF54171">
    <property type="entry name" value="DNA-binding domain"/>
    <property type="match status" value="1"/>
</dbReference>
<dbReference type="CDD" id="cd00018">
    <property type="entry name" value="AP2"/>
    <property type="match status" value="1"/>
</dbReference>
<dbReference type="SMART" id="SM00380">
    <property type="entry name" value="AP2"/>
    <property type="match status" value="1"/>
</dbReference>
<dbReference type="PROSITE" id="PS51032">
    <property type="entry name" value="AP2_ERF"/>
    <property type="match status" value="1"/>
</dbReference>